<dbReference type="EMBL" id="AMRV01000004">
    <property type="protein sequence ID" value="EMD83102.1"/>
    <property type="molecule type" value="Genomic_DNA"/>
</dbReference>
<feature type="domain" description="General secretion pathway GspH" evidence="12">
    <location>
        <begin position="31"/>
        <end position="132"/>
    </location>
</feature>
<evidence type="ECO:0000256" key="8">
    <source>
        <dbReference type="ARBA" id="ARBA00023136"/>
    </source>
</evidence>
<dbReference type="AlphaFoldDB" id="M2U4Z3"/>
<evidence type="ECO:0000259" key="12">
    <source>
        <dbReference type="Pfam" id="PF12019"/>
    </source>
</evidence>
<keyword evidence="14" id="KW-1185">Reference proteome</keyword>
<keyword evidence="3" id="KW-1003">Cell membrane</keyword>
<dbReference type="InterPro" id="IPR022346">
    <property type="entry name" value="T2SS_GspH"/>
</dbReference>
<dbReference type="Gene3D" id="3.55.40.10">
    <property type="entry name" value="minor pseudopilin epsh domain"/>
    <property type="match status" value="1"/>
</dbReference>
<evidence type="ECO:0000256" key="4">
    <source>
        <dbReference type="ARBA" id="ARBA00022481"/>
    </source>
</evidence>
<evidence type="ECO:0000256" key="5">
    <source>
        <dbReference type="ARBA" id="ARBA00022519"/>
    </source>
</evidence>
<keyword evidence="7" id="KW-1133">Transmembrane helix</keyword>
<reference evidence="13 14" key="1">
    <citation type="journal article" date="2013" name="Genome Announc.">
        <title>Draft Genome Sequence of Strain JLT2015T, Belonging to the Family Sphingomonadaceae of the Alphaproteobacteria.</title>
        <authorList>
            <person name="Tang K."/>
            <person name="Liu K."/>
            <person name="Li S."/>
            <person name="Jiao N."/>
        </authorList>
    </citation>
    <scope>NUCLEOTIDE SEQUENCE [LARGE SCALE GENOMIC DNA]</scope>
    <source>
        <strain evidence="13 14">JLT2015</strain>
    </source>
</reference>
<keyword evidence="4" id="KW-0488">Methylation</keyword>
<evidence type="ECO:0000256" key="10">
    <source>
        <dbReference type="ARBA" id="ARBA00030775"/>
    </source>
</evidence>
<name>M2U4Z3_9SPHN</name>
<dbReference type="GO" id="GO:0015628">
    <property type="term" value="P:protein secretion by the type II secretion system"/>
    <property type="evidence" value="ECO:0007669"/>
    <property type="project" value="InterPro"/>
</dbReference>
<dbReference type="GO" id="GO:0015627">
    <property type="term" value="C:type II protein secretion system complex"/>
    <property type="evidence" value="ECO:0007669"/>
    <property type="project" value="InterPro"/>
</dbReference>
<comment type="caution">
    <text evidence="13">The sequence shown here is derived from an EMBL/GenBank/DDBJ whole genome shotgun (WGS) entry which is preliminary data.</text>
</comment>
<evidence type="ECO:0000256" key="2">
    <source>
        <dbReference type="ARBA" id="ARBA00021549"/>
    </source>
</evidence>
<keyword evidence="6" id="KW-0812">Transmembrane</keyword>
<proteinExistence type="inferred from homology"/>
<accession>M2U4Z3</accession>
<feature type="region of interest" description="Disordered" evidence="11">
    <location>
        <begin position="119"/>
        <end position="138"/>
    </location>
</feature>
<evidence type="ECO:0000256" key="11">
    <source>
        <dbReference type="SAM" id="MobiDB-lite"/>
    </source>
</evidence>
<comment type="subcellular location">
    <subcellularLocation>
        <location evidence="1">Cell inner membrane</location>
        <topology evidence="1">Single-pass membrane protein</topology>
    </subcellularLocation>
</comment>
<evidence type="ECO:0000313" key="13">
    <source>
        <dbReference type="EMBL" id="EMD83102.1"/>
    </source>
</evidence>
<sequence>MEIMVVLTIVGLTAAVAALALPDGGAAARQEAERLGARLLAARDHALFTQSETAAVIDADGYRFEARGADGEWAGVDARSLKPRRFEDVTASAASALPLRVRFDAVGLSDPVRIRLTGAGGRPASVQVDGSGDVRVAE</sequence>
<evidence type="ECO:0000256" key="3">
    <source>
        <dbReference type="ARBA" id="ARBA00022475"/>
    </source>
</evidence>
<organism evidence="13 14">
    <name type="scientific">Pacificimonas flava</name>
    <dbReference type="NCBI Taxonomy" id="1234595"/>
    <lineage>
        <taxon>Bacteria</taxon>
        <taxon>Pseudomonadati</taxon>
        <taxon>Pseudomonadota</taxon>
        <taxon>Alphaproteobacteria</taxon>
        <taxon>Sphingomonadales</taxon>
        <taxon>Sphingosinicellaceae</taxon>
        <taxon>Pacificimonas</taxon>
    </lineage>
</organism>
<protein>
    <recommendedName>
        <fullName evidence="2">Type II secretion system protein H</fullName>
    </recommendedName>
    <alternativeName>
        <fullName evidence="10">General secretion pathway protein H</fullName>
    </alternativeName>
</protein>
<dbReference type="GO" id="GO:0005886">
    <property type="term" value="C:plasma membrane"/>
    <property type="evidence" value="ECO:0007669"/>
    <property type="project" value="UniProtKB-SubCell"/>
</dbReference>
<evidence type="ECO:0000256" key="7">
    <source>
        <dbReference type="ARBA" id="ARBA00022989"/>
    </source>
</evidence>
<dbReference type="Pfam" id="PF12019">
    <property type="entry name" value="GspH"/>
    <property type="match status" value="1"/>
</dbReference>
<dbReference type="InterPro" id="IPR045584">
    <property type="entry name" value="Pilin-like"/>
</dbReference>
<evidence type="ECO:0000313" key="14">
    <source>
        <dbReference type="Proteomes" id="UP000011717"/>
    </source>
</evidence>
<dbReference type="Proteomes" id="UP000011717">
    <property type="component" value="Unassembled WGS sequence"/>
</dbReference>
<gene>
    <name evidence="13" type="ORF">C725_1700</name>
</gene>
<dbReference type="SUPFAM" id="SSF54523">
    <property type="entry name" value="Pili subunits"/>
    <property type="match status" value="1"/>
</dbReference>
<evidence type="ECO:0000256" key="6">
    <source>
        <dbReference type="ARBA" id="ARBA00022692"/>
    </source>
</evidence>
<evidence type="ECO:0000256" key="9">
    <source>
        <dbReference type="ARBA" id="ARBA00025772"/>
    </source>
</evidence>
<keyword evidence="8" id="KW-0472">Membrane</keyword>
<keyword evidence="5" id="KW-0997">Cell inner membrane</keyword>
<evidence type="ECO:0000256" key="1">
    <source>
        <dbReference type="ARBA" id="ARBA00004377"/>
    </source>
</evidence>
<comment type="similarity">
    <text evidence="9">Belongs to the GSP H family.</text>
</comment>